<dbReference type="EMBL" id="JBBNAG010000011">
    <property type="protein sequence ID" value="KAK9095117.1"/>
    <property type="molecule type" value="Genomic_DNA"/>
</dbReference>
<evidence type="ECO:0000256" key="2">
    <source>
        <dbReference type="RuleBase" id="RU366043"/>
    </source>
</evidence>
<proteinExistence type="inferred from homology"/>
<evidence type="ECO:0000256" key="1">
    <source>
        <dbReference type="ARBA" id="ARBA00022603"/>
    </source>
</evidence>
<keyword evidence="2" id="KW-0735">Signal-anchor</keyword>
<dbReference type="AlphaFoldDB" id="A0AAP0EQR1"/>
<evidence type="ECO:0000313" key="3">
    <source>
        <dbReference type="EMBL" id="KAK9095117.1"/>
    </source>
</evidence>
<keyword evidence="4" id="KW-1185">Reference proteome</keyword>
<reference evidence="3 4" key="1">
    <citation type="submission" date="2024-01" db="EMBL/GenBank/DDBJ databases">
        <title>Genome assemblies of Stephania.</title>
        <authorList>
            <person name="Yang L."/>
        </authorList>
    </citation>
    <scope>NUCLEOTIDE SEQUENCE [LARGE SCALE GENOMIC DNA]</scope>
    <source>
        <strain evidence="3">JXDWG</strain>
        <tissue evidence="3">Leaf</tissue>
    </source>
</reference>
<dbReference type="GO" id="GO:0016020">
    <property type="term" value="C:membrane"/>
    <property type="evidence" value="ECO:0007669"/>
    <property type="project" value="UniProtKB-SubCell"/>
</dbReference>
<accession>A0AAP0EQR1</accession>
<name>A0AAP0EQR1_9MAGN</name>
<dbReference type="GO" id="GO:0005802">
    <property type="term" value="C:trans-Golgi network"/>
    <property type="evidence" value="ECO:0007669"/>
    <property type="project" value="TreeGrafter"/>
</dbReference>
<gene>
    <name evidence="3" type="ORF">Scep_026586</name>
</gene>
<keyword evidence="2" id="KW-0812">Transmembrane</keyword>
<dbReference type="Proteomes" id="UP001419268">
    <property type="component" value="Unassembled WGS sequence"/>
</dbReference>
<keyword evidence="2" id="KW-0808">Transferase</keyword>
<comment type="subcellular location">
    <subcellularLocation>
        <location evidence="2">Membrane</location>
        <topology evidence="2">Single-pass type II membrane protein</topology>
    </subcellularLocation>
</comment>
<dbReference type="PANTHER" id="PTHR10108:SF1077">
    <property type="entry name" value="METHYLTRANSFERASE PMT27-RELATED"/>
    <property type="match status" value="1"/>
</dbReference>
<evidence type="ECO:0000313" key="4">
    <source>
        <dbReference type="Proteomes" id="UP001419268"/>
    </source>
</evidence>
<keyword evidence="2" id="KW-0325">Glycoprotein</keyword>
<dbReference type="GO" id="GO:0005768">
    <property type="term" value="C:endosome"/>
    <property type="evidence" value="ECO:0007669"/>
    <property type="project" value="TreeGrafter"/>
</dbReference>
<dbReference type="InterPro" id="IPR004159">
    <property type="entry name" value="Put_SAM_MeTrfase"/>
</dbReference>
<comment type="similarity">
    <text evidence="2">Belongs to the methyltransferase superfamily.</text>
</comment>
<dbReference type="Pfam" id="PF03141">
    <property type="entry name" value="Methyltransf_29"/>
    <property type="match status" value="1"/>
</dbReference>
<dbReference type="PANTHER" id="PTHR10108">
    <property type="entry name" value="SAM-DEPENDENT METHYLTRANSFERASE"/>
    <property type="match status" value="1"/>
</dbReference>
<dbReference type="GO" id="GO:0008168">
    <property type="term" value="F:methyltransferase activity"/>
    <property type="evidence" value="ECO:0007669"/>
    <property type="project" value="UniProtKB-UniRule"/>
</dbReference>
<sequence>MRVPLRIFELANTSSIARGIALKRVRCLVWILKGIKDRSSCLKVETKKWYANVPHTKLAEVKGHQNWMKVKWEFLTFPDGSTLLDCS</sequence>
<protein>
    <recommendedName>
        <fullName evidence="2">Methyltransferase</fullName>
        <ecNumber evidence="2">2.1.1.-</ecNumber>
    </recommendedName>
</protein>
<keyword evidence="1 2" id="KW-0489">Methyltransferase</keyword>
<organism evidence="3 4">
    <name type="scientific">Stephania cephalantha</name>
    <dbReference type="NCBI Taxonomy" id="152367"/>
    <lineage>
        <taxon>Eukaryota</taxon>
        <taxon>Viridiplantae</taxon>
        <taxon>Streptophyta</taxon>
        <taxon>Embryophyta</taxon>
        <taxon>Tracheophyta</taxon>
        <taxon>Spermatophyta</taxon>
        <taxon>Magnoliopsida</taxon>
        <taxon>Ranunculales</taxon>
        <taxon>Menispermaceae</taxon>
        <taxon>Menispermoideae</taxon>
        <taxon>Cissampelideae</taxon>
        <taxon>Stephania</taxon>
    </lineage>
</organism>
<dbReference type="GO" id="GO:0032259">
    <property type="term" value="P:methylation"/>
    <property type="evidence" value="ECO:0007669"/>
    <property type="project" value="UniProtKB-KW"/>
</dbReference>
<dbReference type="EC" id="2.1.1.-" evidence="2"/>
<comment type="caution">
    <text evidence="3">The sequence shown here is derived from an EMBL/GenBank/DDBJ whole genome shotgun (WGS) entry which is preliminary data.</text>
</comment>